<dbReference type="InterPro" id="IPR041916">
    <property type="entry name" value="Anti_sigma_zinc_sf"/>
</dbReference>
<name>A0ABW2TX96_9PSEU</name>
<proteinExistence type="predicted"/>
<keyword evidence="2" id="KW-0804">Transcription</keyword>
<protein>
    <submittedName>
        <fullName evidence="4">Uncharacterized protein</fullName>
    </submittedName>
</protein>
<organism evidence="4 5">
    <name type="scientific">Actinokineospora soli</name>
    <dbReference type="NCBI Taxonomy" id="1048753"/>
    <lineage>
        <taxon>Bacteria</taxon>
        <taxon>Bacillati</taxon>
        <taxon>Actinomycetota</taxon>
        <taxon>Actinomycetes</taxon>
        <taxon>Pseudonocardiales</taxon>
        <taxon>Pseudonocardiaceae</taxon>
        <taxon>Actinokineospora</taxon>
    </lineage>
</organism>
<evidence type="ECO:0000313" key="4">
    <source>
        <dbReference type="EMBL" id="MFC7618414.1"/>
    </source>
</evidence>
<reference evidence="5" key="1">
    <citation type="journal article" date="2019" name="Int. J. Syst. Evol. Microbiol.">
        <title>The Global Catalogue of Microorganisms (GCM) 10K type strain sequencing project: providing services to taxonomists for standard genome sequencing and annotation.</title>
        <authorList>
            <consortium name="The Broad Institute Genomics Platform"/>
            <consortium name="The Broad Institute Genome Sequencing Center for Infectious Disease"/>
            <person name="Wu L."/>
            <person name="Ma J."/>
        </authorList>
    </citation>
    <scope>NUCLEOTIDE SEQUENCE [LARGE SCALE GENOMIC DNA]</scope>
    <source>
        <strain evidence="5">JCM 17695</strain>
    </source>
</reference>
<feature type="compositionally biased region" description="Pro residues" evidence="3">
    <location>
        <begin position="98"/>
        <end position="108"/>
    </location>
</feature>
<evidence type="ECO:0000313" key="5">
    <source>
        <dbReference type="Proteomes" id="UP001596512"/>
    </source>
</evidence>
<keyword evidence="5" id="KW-1185">Reference proteome</keyword>
<accession>A0ABW2TX96</accession>
<feature type="region of interest" description="Disordered" evidence="3">
    <location>
        <begin position="88"/>
        <end position="108"/>
    </location>
</feature>
<sequence>MTDKIRGSIGPDGPPWPVDLLADLHAGVLEPNRAADVRARVGDDPEARAVLAALDAVRTDLGALRDAPAPPMPDHLAARLDAALAEEARRAFGGAPSRPRPPRPAGRR</sequence>
<keyword evidence="1" id="KW-0805">Transcription regulation</keyword>
<gene>
    <name evidence="4" type="ORF">ACFQV2_38685</name>
</gene>
<evidence type="ECO:0000256" key="3">
    <source>
        <dbReference type="SAM" id="MobiDB-lite"/>
    </source>
</evidence>
<feature type="compositionally biased region" description="Low complexity" evidence="3">
    <location>
        <begin position="88"/>
        <end position="97"/>
    </location>
</feature>
<evidence type="ECO:0000256" key="1">
    <source>
        <dbReference type="ARBA" id="ARBA00023015"/>
    </source>
</evidence>
<dbReference type="EMBL" id="JBHTEY010000004">
    <property type="protein sequence ID" value="MFC7618414.1"/>
    <property type="molecule type" value="Genomic_DNA"/>
</dbReference>
<dbReference type="Gene3D" id="1.10.10.1320">
    <property type="entry name" value="Anti-sigma factor, zinc-finger domain"/>
    <property type="match status" value="1"/>
</dbReference>
<dbReference type="Proteomes" id="UP001596512">
    <property type="component" value="Unassembled WGS sequence"/>
</dbReference>
<comment type="caution">
    <text evidence="4">The sequence shown here is derived from an EMBL/GenBank/DDBJ whole genome shotgun (WGS) entry which is preliminary data.</text>
</comment>
<evidence type="ECO:0000256" key="2">
    <source>
        <dbReference type="ARBA" id="ARBA00023163"/>
    </source>
</evidence>